<dbReference type="EMBL" id="CP010536">
    <property type="protein sequence ID" value="AJG19851.1"/>
    <property type="molecule type" value="Genomic_DNA"/>
</dbReference>
<dbReference type="SUPFAM" id="SSF49584">
    <property type="entry name" value="Periplasmic chaperone C-domain"/>
    <property type="match status" value="1"/>
</dbReference>
<evidence type="ECO:0000259" key="7">
    <source>
        <dbReference type="Pfam" id="PF02753"/>
    </source>
</evidence>
<dbReference type="InterPro" id="IPR050643">
    <property type="entry name" value="Periplasmic_pilus_chap"/>
</dbReference>
<dbReference type="RefSeq" id="WP_043347065.1">
    <property type="nucleotide sequence ID" value="NZ_CP010536.1"/>
</dbReference>
<dbReference type="PANTHER" id="PTHR30251">
    <property type="entry name" value="PILUS ASSEMBLY CHAPERONE"/>
    <property type="match status" value="1"/>
</dbReference>
<dbReference type="Pfam" id="PF02753">
    <property type="entry name" value="PapD_C"/>
    <property type="match status" value="1"/>
</dbReference>
<feature type="domain" description="Pili assembly chaperone C-terminal" evidence="7">
    <location>
        <begin position="165"/>
        <end position="226"/>
    </location>
</feature>
<keyword evidence="5" id="KW-0143">Chaperone</keyword>
<reference evidence="8 9" key="1">
    <citation type="journal article" date="2015" name="Genome Announc.">
        <title>Complete Genome Sequence of Cupriavidus basilensis 4G11, Isolated from the Oak Ridge Field Research Center Site.</title>
        <authorList>
            <person name="Ray J."/>
            <person name="Waters R.J."/>
            <person name="Skerker J.M."/>
            <person name="Kuehl J.V."/>
            <person name="Price M.N."/>
            <person name="Huang J."/>
            <person name="Chakraborty R."/>
            <person name="Arkin A.P."/>
            <person name="Deutschbauer A."/>
        </authorList>
    </citation>
    <scope>NUCLEOTIDE SEQUENCE [LARGE SCALE GENOMIC DNA]</scope>
    <source>
        <strain evidence="8">4G11</strain>
    </source>
</reference>
<keyword evidence="3" id="KW-0732">Signal</keyword>
<evidence type="ECO:0000259" key="6">
    <source>
        <dbReference type="Pfam" id="PF00345"/>
    </source>
</evidence>
<name>A0A0C4YGM8_9BURK</name>
<evidence type="ECO:0000256" key="1">
    <source>
        <dbReference type="ARBA" id="ARBA00004418"/>
    </source>
</evidence>
<dbReference type="GO" id="GO:0030288">
    <property type="term" value="C:outer membrane-bounded periplasmic space"/>
    <property type="evidence" value="ECO:0007669"/>
    <property type="project" value="InterPro"/>
</dbReference>
<evidence type="ECO:0000256" key="3">
    <source>
        <dbReference type="ARBA" id="ARBA00022729"/>
    </source>
</evidence>
<accession>A0A0C4YGM8</accession>
<evidence type="ECO:0000313" key="8">
    <source>
        <dbReference type="EMBL" id="AJG19851.1"/>
    </source>
</evidence>
<comment type="similarity">
    <text evidence="2">Belongs to the periplasmic pilus chaperone family.</text>
</comment>
<dbReference type="InterPro" id="IPR001829">
    <property type="entry name" value="Pili_assmbl_chaperone_bac"/>
</dbReference>
<organism evidence="8 9">
    <name type="scientific">Cupriavidus basilensis</name>
    <dbReference type="NCBI Taxonomy" id="68895"/>
    <lineage>
        <taxon>Bacteria</taxon>
        <taxon>Pseudomonadati</taxon>
        <taxon>Pseudomonadota</taxon>
        <taxon>Betaproteobacteria</taxon>
        <taxon>Burkholderiales</taxon>
        <taxon>Burkholderiaceae</taxon>
        <taxon>Cupriavidus</taxon>
    </lineage>
</organism>
<keyword evidence="4" id="KW-0574">Periplasm</keyword>
<dbReference type="STRING" id="68895.RR42_m2459"/>
<dbReference type="GO" id="GO:0071555">
    <property type="term" value="P:cell wall organization"/>
    <property type="evidence" value="ECO:0007669"/>
    <property type="project" value="InterPro"/>
</dbReference>
<gene>
    <name evidence="8" type="ORF">RR42_m2459</name>
</gene>
<dbReference type="InterPro" id="IPR036316">
    <property type="entry name" value="Pili_assmbl_chap_C_dom_sf"/>
</dbReference>
<dbReference type="InterPro" id="IPR016148">
    <property type="entry name" value="Pili_assmbl_chaperone_C"/>
</dbReference>
<evidence type="ECO:0000313" key="9">
    <source>
        <dbReference type="Proteomes" id="UP000031843"/>
    </source>
</evidence>
<evidence type="ECO:0000256" key="5">
    <source>
        <dbReference type="ARBA" id="ARBA00023186"/>
    </source>
</evidence>
<comment type="subcellular location">
    <subcellularLocation>
        <location evidence="1">Periplasm</location>
    </subcellularLocation>
</comment>
<dbReference type="InterPro" id="IPR008962">
    <property type="entry name" value="PapD-like_sf"/>
</dbReference>
<sequence>MLALLLCLAPAGALAALSIIGTRFVYPADLSALSVRLRNAGDSPILVQAWLDQGEINADPARLRVPFILSPPLLRLDPERKTVLRLRYTGEPLPEDRESVFWINFLEVPPLAEDSATLLRLSYRTRMKLLFRPPGLPGTADEAIGQVTWAFVTAGKAGGAVLEATNPTPYHVSLARMEVERGGASVELDGQTIAPLGVTRFTLPGLKGAAADEAVVRYEAVKDSGELIAGNANVKK</sequence>
<dbReference type="Pfam" id="PF00345">
    <property type="entry name" value="PapD_N"/>
    <property type="match status" value="1"/>
</dbReference>
<protein>
    <submittedName>
        <fullName evidence="8">Putative pilin chaperone</fullName>
    </submittedName>
</protein>
<evidence type="ECO:0000256" key="4">
    <source>
        <dbReference type="ARBA" id="ARBA00022764"/>
    </source>
</evidence>
<dbReference type="OrthoDB" id="9131059at2"/>
<dbReference type="Gene3D" id="2.60.40.10">
    <property type="entry name" value="Immunoglobulins"/>
    <property type="match status" value="2"/>
</dbReference>
<feature type="domain" description="Pili assembly chaperone N-terminal" evidence="6">
    <location>
        <begin position="17"/>
        <end position="136"/>
    </location>
</feature>
<dbReference type="Proteomes" id="UP000031843">
    <property type="component" value="Chromosome main"/>
</dbReference>
<dbReference type="KEGG" id="cbw:RR42_m2459"/>
<proteinExistence type="inferred from homology"/>
<evidence type="ECO:0000256" key="2">
    <source>
        <dbReference type="ARBA" id="ARBA00007399"/>
    </source>
</evidence>
<dbReference type="PANTHER" id="PTHR30251:SF2">
    <property type="entry name" value="FIMBRIAL CHAPERONE YADV-RELATED"/>
    <property type="match status" value="1"/>
</dbReference>
<dbReference type="InterPro" id="IPR016147">
    <property type="entry name" value="Pili_assmbl_chaperone_N"/>
</dbReference>
<keyword evidence="9" id="KW-1185">Reference proteome</keyword>
<dbReference type="PRINTS" id="PR00969">
    <property type="entry name" value="CHAPERONPILI"/>
</dbReference>
<dbReference type="SUPFAM" id="SSF49354">
    <property type="entry name" value="PapD-like"/>
    <property type="match status" value="1"/>
</dbReference>
<dbReference type="AlphaFoldDB" id="A0A0C4YGM8"/>
<dbReference type="InterPro" id="IPR013783">
    <property type="entry name" value="Ig-like_fold"/>
</dbReference>